<reference evidence="2 3" key="1">
    <citation type="submission" date="2016-10" db="EMBL/GenBank/DDBJ databases">
        <authorList>
            <person name="de Groot N.N."/>
        </authorList>
    </citation>
    <scope>NUCLEOTIDE SEQUENCE [LARGE SCALE GENOMIC DNA]</scope>
    <source>
        <strain evidence="2 3">CGMCC 1.6848</strain>
    </source>
</reference>
<dbReference type="AlphaFoldDB" id="A0A1I3EXD1"/>
<gene>
    <name evidence="2" type="ORF">SAMN04487959_11543</name>
</gene>
<accession>A0A1I3EXD1</accession>
<dbReference type="InterPro" id="IPR036709">
    <property type="entry name" value="Autotransporte_beta_dom_sf"/>
</dbReference>
<dbReference type="STRING" id="442341.SAMN04487959_11543"/>
<dbReference type="GO" id="GO:0006878">
    <property type="term" value="P:intracellular copper ion homeostasis"/>
    <property type="evidence" value="ECO:0007669"/>
    <property type="project" value="InterPro"/>
</dbReference>
<dbReference type="InterPro" id="IPR007939">
    <property type="entry name" value="Cu-R_B_prcur"/>
</dbReference>
<evidence type="ECO:0000256" key="1">
    <source>
        <dbReference type="SAM" id="SignalP"/>
    </source>
</evidence>
<name>A0A1I3EXD1_9GAMM</name>
<protein>
    <submittedName>
        <fullName evidence="2">Copper resistance protein B</fullName>
    </submittedName>
</protein>
<dbReference type="Proteomes" id="UP000199040">
    <property type="component" value="Unassembled WGS sequence"/>
</dbReference>
<dbReference type="Pfam" id="PF05275">
    <property type="entry name" value="CopB"/>
    <property type="match status" value="1"/>
</dbReference>
<proteinExistence type="predicted"/>
<keyword evidence="1" id="KW-0732">Signal</keyword>
<feature type="signal peptide" evidence="1">
    <location>
        <begin position="1"/>
        <end position="22"/>
    </location>
</feature>
<dbReference type="GO" id="GO:0009279">
    <property type="term" value="C:cell outer membrane"/>
    <property type="evidence" value="ECO:0007669"/>
    <property type="project" value="InterPro"/>
</dbReference>
<sequence>MNVCARAVAGIGALSLASAALAQVEDIPPGWGVAMQEHHFGTLLVDRFEYAWSDDNEEALVWDFQGWYGGDRQRVYLKGEGENTQGDGEDAEFESLDLLYSHLIADFWELQGGLGYQGGLGSGDHPERGFAVVGLMGTLPYGIEVDTSLRVSEDGDVSASLEGEYDLRVTQRVILQPRAEIELAGSDVEEFGVGEGLNSTRLGLRLRYQITPKIAPYVGGYWEKQYGQTADFTRDEFGEVEGSGVVAGIRLWF</sequence>
<evidence type="ECO:0000313" key="2">
    <source>
        <dbReference type="EMBL" id="SFI03598.1"/>
    </source>
</evidence>
<dbReference type="Gene3D" id="2.40.128.130">
    <property type="entry name" value="Autotransporter beta-domain"/>
    <property type="match status" value="1"/>
</dbReference>
<feature type="chain" id="PRO_5011721953" evidence="1">
    <location>
        <begin position="23"/>
        <end position="253"/>
    </location>
</feature>
<dbReference type="EMBL" id="FOPY01000015">
    <property type="protein sequence ID" value="SFI03598.1"/>
    <property type="molecule type" value="Genomic_DNA"/>
</dbReference>
<evidence type="ECO:0000313" key="3">
    <source>
        <dbReference type="Proteomes" id="UP000199040"/>
    </source>
</evidence>
<dbReference type="GO" id="GO:0005507">
    <property type="term" value="F:copper ion binding"/>
    <property type="evidence" value="ECO:0007669"/>
    <property type="project" value="InterPro"/>
</dbReference>
<dbReference type="SUPFAM" id="SSF103515">
    <property type="entry name" value="Autotransporter"/>
    <property type="match status" value="1"/>
</dbReference>
<organism evidence="2 3">
    <name type="scientific">Modicisalibacter xianhensis</name>
    <dbReference type="NCBI Taxonomy" id="442341"/>
    <lineage>
        <taxon>Bacteria</taxon>
        <taxon>Pseudomonadati</taxon>
        <taxon>Pseudomonadota</taxon>
        <taxon>Gammaproteobacteria</taxon>
        <taxon>Oceanospirillales</taxon>
        <taxon>Halomonadaceae</taxon>
        <taxon>Modicisalibacter</taxon>
    </lineage>
</organism>
<keyword evidence="3" id="KW-1185">Reference proteome</keyword>
<dbReference type="RefSeq" id="WP_092849070.1">
    <property type="nucleotide sequence ID" value="NZ_FOPY01000015.1"/>
</dbReference>